<dbReference type="InterPro" id="IPR000835">
    <property type="entry name" value="HTH_MarR-typ"/>
</dbReference>
<dbReference type="PANTHER" id="PTHR39515">
    <property type="entry name" value="CONSERVED PROTEIN"/>
    <property type="match status" value="1"/>
</dbReference>
<dbReference type="PRINTS" id="PR00598">
    <property type="entry name" value="HTHMARR"/>
</dbReference>
<protein>
    <recommendedName>
        <fullName evidence="1">HTH marR-type domain-containing protein</fullName>
    </recommendedName>
</protein>
<name>A0A1X0DG70_9MYCO</name>
<dbReference type="SUPFAM" id="SSF46785">
    <property type="entry name" value="Winged helix' DNA-binding domain"/>
    <property type="match status" value="1"/>
</dbReference>
<dbReference type="PANTHER" id="PTHR39515:SF2">
    <property type="entry name" value="HTH-TYPE TRANSCRIPTIONAL REGULATOR RV0880"/>
    <property type="match status" value="1"/>
</dbReference>
<dbReference type="Pfam" id="PF01047">
    <property type="entry name" value="MarR"/>
    <property type="match status" value="1"/>
</dbReference>
<evidence type="ECO:0000259" key="1">
    <source>
        <dbReference type="PROSITE" id="PS50995"/>
    </source>
</evidence>
<dbReference type="InterPro" id="IPR036390">
    <property type="entry name" value="WH_DNA-bd_sf"/>
</dbReference>
<reference evidence="2 3" key="1">
    <citation type="submission" date="2016-12" db="EMBL/GenBank/DDBJ databases">
        <title>The new phylogeny of genus Mycobacterium.</title>
        <authorList>
            <person name="Tortoli E."/>
            <person name="Trovato A."/>
            <person name="Cirillo D.M."/>
        </authorList>
    </citation>
    <scope>NUCLEOTIDE SEQUENCE [LARGE SCALE GENOMIC DNA]</scope>
    <source>
        <strain evidence="2 3">DSM 45130</strain>
    </source>
</reference>
<dbReference type="InterPro" id="IPR036388">
    <property type="entry name" value="WH-like_DNA-bd_sf"/>
</dbReference>
<dbReference type="GO" id="GO:0003700">
    <property type="term" value="F:DNA-binding transcription factor activity"/>
    <property type="evidence" value="ECO:0007669"/>
    <property type="project" value="InterPro"/>
</dbReference>
<sequence>MEVDAIASTLEASSTLIFRHLIDRAEISITAAEVLHRLQTDGPTRLTALATAVGVSQPAMTQVVQRLERQSLVARDADPTDRRATLVVLTGVGLEFVQRRHRGIRARLAAKLAELTADERNALELASRVALPIIEELITGSADDEQAASPRVPPAA</sequence>
<gene>
    <name evidence="2" type="ORF">BST26_08615</name>
</gene>
<dbReference type="InterPro" id="IPR052526">
    <property type="entry name" value="HTH-type_Bedaq_tolerance"/>
</dbReference>
<keyword evidence="3" id="KW-1185">Reference proteome</keyword>
<feature type="domain" description="HTH marR-type" evidence="1">
    <location>
        <begin position="1"/>
        <end position="132"/>
    </location>
</feature>
<comment type="caution">
    <text evidence="2">The sequence shown here is derived from an EMBL/GenBank/DDBJ whole genome shotgun (WGS) entry which is preliminary data.</text>
</comment>
<proteinExistence type="predicted"/>
<dbReference type="AlphaFoldDB" id="A0A1X0DG70"/>
<evidence type="ECO:0000313" key="3">
    <source>
        <dbReference type="Proteomes" id="UP000192801"/>
    </source>
</evidence>
<dbReference type="STRING" id="444597.BST26_08615"/>
<dbReference type="Proteomes" id="UP000192801">
    <property type="component" value="Unassembled WGS sequence"/>
</dbReference>
<evidence type="ECO:0000313" key="2">
    <source>
        <dbReference type="EMBL" id="ORA71375.1"/>
    </source>
</evidence>
<dbReference type="SMART" id="SM00347">
    <property type="entry name" value="HTH_MARR"/>
    <property type="match status" value="1"/>
</dbReference>
<accession>A0A1X0DG70</accession>
<dbReference type="PROSITE" id="PS50995">
    <property type="entry name" value="HTH_MARR_2"/>
    <property type="match status" value="1"/>
</dbReference>
<dbReference type="EMBL" id="MVHS01000014">
    <property type="protein sequence ID" value="ORA71375.1"/>
    <property type="molecule type" value="Genomic_DNA"/>
</dbReference>
<dbReference type="Gene3D" id="1.10.10.10">
    <property type="entry name" value="Winged helix-like DNA-binding domain superfamily/Winged helix DNA-binding domain"/>
    <property type="match status" value="1"/>
</dbReference>
<organism evidence="2 3">
    <name type="scientific">Mycolicibacterium insubricum</name>
    <dbReference type="NCBI Taxonomy" id="444597"/>
    <lineage>
        <taxon>Bacteria</taxon>
        <taxon>Bacillati</taxon>
        <taxon>Actinomycetota</taxon>
        <taxon>Actinomycetes</taxon>
        <taxon>Mycobacteriales</taxon>
        <taxon>Mycobacteriaceae</taxon>
        <taxon>Mycolicibacterium</taxon>
    </lineage>
</organism>